<dbReference type="InterPro" id="IPR000073">
    <property type="entry name" value="AB_hydrolase_1"/>
</dbReference>
<feature type="compositionally biased region" description="Polar residues" evidence="1">
    <location>
        <begin position="187"/>
        <end position="200"/>
    </location>
</feature>
<gene>
    <name evidence="3" type="ORF">KFL_000590050</name>
</gene>
<dbReference type="PANTHER" id="PTHR43689">
    <property type="entry name" value="HYDROLASE"/>
    <property type="match status" value="1"/>
</dbReference>
<keyword evidence="4" id="KW-1185">Reference proteome</keyword>
<feature type="region of interest" description="Disordered" evidence="1">
    <location>
        <begin position="33"/>
        <end position="65"/>
    </location>
</feature>
<dbReference type="EMBL" id="DF237008">
    <property type="protein sequence ID" value="GAQ80653.1"/>
    <property type="molecule type" value="Genomic_DNA"/>
</dbReference>
<organism evidence="3 4">
    <name type="scientific">Klebsormidium nitens</name>
    <name type="common">Green alga</name>
    <name type="synonym">Ulothrix nitens</name>
    <dbReference type="NCBI Taxonomy" id="105231"/>
    <lineage>
        <taxon>Eukaryota</taxon>
        <taxon>Viridiplantae</taxon>
        <taxon>Streptophyta</taxon>
        <taxon>Klebsormidiophyceae</taxon>
        <taxon>Klebsormidiales</taxon>
        <taxon>Klebsormidiaceae</taxon>
        <taxon>Klebsormidium</taxon>
    </lineage>
</organism>
<sequence length="542" mass="58108">MYRQLQPPPFKDGSRLGAAKSPTYGLFLNAGQGGFTRDGKFRKSSSFSPPVRAASSGALPIPPEGDENVIRPIDAFEGLLGVAGAAPRDASDRRGDAEVSGDVSKEEVRRKGRAVAGVNQGRLVEAWEIADPDSRFAEYRKVYIHYKIAMPGGASWTPVSGSSASGAERDAQGKLVRTIDRLGGSNSGASNSPESVSEAQGRNEIEEASTSGRPAFPTILLHGFGASLFSWERVLQPVAELAGGPALAFDRPAFGLSARVEPKNLPLNPYSEKFSAAATLAFVDFLGGKKAVLLAHSAGCVVALTSYFQAPEKIAAIILVAPAIFPKAGKPSEPQLEPAESASGPQVPFWQLPFVWIKRAAAAVISAVKWVVRQFRRGLGILGLALAAIVVRSRAATWALRLILDRVGEAGVKSAWFDPEACTQDVLDAYKKPLKVRGWERGLLEFVLATMGGSPGSELPLGHRLSEVTCPVLVVTGDSDRLVPTWNSKRVAEALPRAQLRVIERCGHLPQEEKPQELLSAIRDFLRDQFENSGEQSPSRTF</sequence>
<dbReference type="Proteomes" id="UP000054558">
    <property type="component" value="Unassembled WGS sequence"/>
</dbReference>
<evidence type="ECO:0000256" key="1">
    <source>
        <dbReference type="SAM" id="MobiDB-lite"/>
    </source>
</evidence>
<evidence type="ECO:0000313" key="4">
    <source>
        <dbReference type="Proteomes" id="UP000054558"/>
    </source>
</evidence>
<dbReference type="PRINTS" id="PR00412">
    <property type="entry name" value="EPOXHYDRLASE"/>
</dbReference>
<evidence type="ECO:0000259" key="2">
    <source>
        <dbReference type="Pfam" id="PF12697"/>
    </source>
</evidence>
<dbReference type="AlphaFoldDB" id="A0A1Y1HRD6"/>
<dbReference type="OrthoDB" id="19657at2759"/>
<dbReference type="PANTHER" id="PTHR43689:SF1">
    <property type="entry name" value="ALPHA_BETA-HYDROLASES SUPERFAMILY PROTEIN"/>
    <property type="match status" value="1"/>
</dbReference>
<dbReference type="InterPro" id="IPR029058">
    <property type="entry name" value="AB_hydrolase_fold"/>
</dbReference>
<feature type="region of interest" description="Disordered" evidence="1">
    <location>
        <begin position="181"/>
        <end position="210"/>
    </location>
</feature>
<dbReference type="GO" id="GO:0016787">
    <property type="term" value="F:hydrolase activity"/>
    <property type="evidence" value="ECO:0000318"/>
    <property type="project" value="GO_Central"/>
</dbReference>
<dbReference type="Pfam" id="PF12697">
    <property type="entry name" value="Abhydrolase_6"/>
    <property type="match status" value="1"/>
</dbReference>
<proteinExistence type="predicted"/>
<accession>A0A1Y1HRD6</accession>
<reference evidence="3 4" key="1">
    <citation type="journal article" date="2014" name="Nat. Commun.">
        <title>Klebsormidium flaccidum genome reveals primary factors for plant terrestrial adaptation.</title>
        <authorList>
            <person name="Hori K."/>
            <person name="Maruyama F."/>
            <person name="Fujisawa T."/>
            <person name="Togashi T."/>
            <person name="Yamamoto N."/>
            <person name="Seo M."/>
            <person name="Sato S."/>
            <person name="Yamada T."/>
            <person name="Mori H."/>
            <person name="Tajima N."/>
            <person name="Moriyama T."/>
            <person name="Ikeuchi M."/>
            <person name="Watanabe M."/>
            <person name="Wada H."/>
            <person name="Kobayashi K."/>
            <person name="Saito M."/>
            <person name="Masuda T."/>
            <person name="Sasaki-Sekimoto Y."/>
            <person name="Mashiguchi K."/>
            <person name="Awai K."/>
            <person name="Shimojima M."/>
            <person name="Masuda S."/>
            <person name="Iwai M."/>
            <person name="Nobusawa T."/>
            <person name="Narise T."/>
            <person name="Kondo S."/>
            <person name="Saito H."/>
            <person name="Sato R."/>
            <person name="Murakawa M."/>
            <person name="Ihara Y."/>
            <person name="Oshima-Yamada Y."/>
            <person name="Ohtaka K."/>
            <person name="Satoh M."/>
            <person name="Sonobe K."/>
            <person name="Ishii M."/>
            <person name="Ohtani R."/>
            <person name="Kanamori-Sato M."/>
            <person name="Honoki R."/>
            <person name="Miyazaki D."/>
            <person name="Mochizuki H."/>
            <person name="Umetsu J."/>
            <person name="Higashi K."/>
            <person name="Shibata D."/>
            <person name="Kamiya Y."/>
            <person name="Sato N."/>
            <person name="Nakamura Y."/>
            <person name="Tabata S."/>
            <person name="Ida S."/>
            <person name="Kurokawa K."/>
            <person name="Ohta H."/>
        </authorList>
    </citation>
    <scope>NUCLEOTIDE SEQUENCE [LARGE SCALE GENOMIC DNA]</scope>
    <source>
        <strain evidence="3 4">NIES-2285</strain>
    </source>
</reference>
<feature type="region of interest" description="Disordered" evidence="1">
    <location>
        <begin position="86"/>
        <end position="105"/>
    </location>
</feature>
<name>A0A1Y1HRD6_KLENI</name>
<evidence type="ECO:0000313" key="3">
    <source>
        <dbReference type="EMBL" id="GAQ80653.1"/>
    </source>
</evidence>
<feature type="domain" description="AB hydrolase-1" evidence="2">
    <location>
        <begin position="219"/>
        <end position="519"/>
    </location>
</feature>
<dbReference type="SUPFAM" id="SSF53474">
    <property type="entry name" value="alpha/beta-Hydrolases"/>
    <property type="match status" value="1"/>
</dbReference>
<feature type="compositionally biased region" description="Basic and acidic residues" evidence="1">
    <location>
        <begin position="89"/>
        <end position="105"/>
    </location>
</feature>
<dbReference type="Gene3D" id="3.40.50.1820">
    <property type="entry name" value="alpha/beta hydrolase"/>
    <property type="match status" value="1"/>
</dbReference>
<dbReference type="STRING" id="105231.A0A1Y1HRD6"/>
<dbReference type="OMA" id="CFCEFNG"/>
<protein>
    <submittedName>
        <fullName evidence="3">Lysophospholipase</fullName>
    </submittedName>
</protein>
<dbReference type="InterPro" id="IPR000639">
    <property type="entry name" value="Epox_hydrolase-like"/>
</dbReference>